<dbReference type="InterPro" id="IPR009589">
    <property type="entry name" value="PH_YyaB-like"/>
</dbReference>
<accession>A0ABU8I8Y6</accession>
<evidence type="ECO:0000313" key="4">
    <source>
        <dbReference type="Proteomes" id="UP001363035"/>
    </source>
</evidence>
<proteinExistence type="predicted"/>
<keyword evidence="1" id="KW-0812">Transmembrane</keyword>
<protein>
    <submittedName>
        <fullName evidence="3">PH domain-containing protein</fullName>
    </submittedName>
</protein>
<evidence type="ECO:0000313" key="3">
    <source>
        <dbReference type="EMBL" id="MEI5985958.1"/>
    </source>
</evidence>
<feature type="domain" description="Uncharacterized protein YyaB-like PH" evidence="2">
    <location>
        <begin position="82"/>
        <end position="158"/>
    </location>
</feature>
<keyword evidence="1" id="KW-0472">Membrane</keyword>
<feature type="transmembrane region" description="Helical" evidence="1">
    <location>
        <begin position="32"/>
        <end position="53"/>
    </location>
</feature>
<gene>
    <name evidence="3" type="ORF">VJ786_13720</name>
</gene>
<feature type="transmembrane region" description="Helical" evidence="1">
    <location>
        <begin position="59"/>
        <end position="78"/>
    </location>
</feature>
<organism evidence="3 4">
    <name type="scientific">Sphingobacterium tenebrionis</name>
    <dbReference type="NCBI Taxonomy" id="3111775"/>
    <lineage>
        <taxon>Bacteria</taxon>
        <taxon>Pseudomonadati</taxon>
        <taxon>Bacteroidota</taxon>
        <taxon>Sphingobacteriia</taxon>
        <taxon>Sphingobacteriales</taxon>
        <taxon>Sphingobacteriaceae</taxon>
        <taxon>Sphingobacterium</taxon>
    </lineage>
</organism>
<sequence>MEKTRIAIFKGMNVNNNNSILVFPPQQGIKPILSVFALLTVILIPTFLILIFTDATWKDGLIILGLGYLLTGLAYFLAQKVTRYWIEGDRFYYKALFKKEGIDIQSIRKLEVNTSNWQASNPSTSNTKGIIIYFKKYEDVFITPSDNMLLVDELLKRNPDIEVIFIK</sequence>
<keyword evidence="4" id="KW-1185">Reference proteome</keyword>
<evidence type="ECO:0000256" key="1">
    <source>
        <dbReference type="SAM" id="Phobius"/>
    </source>
</evidence>
<comment type="caution">
    <text evidence="3">The sequence shown here is derived from an EMBL/GenBank/DDBJ whole genome shotgun (WGS) entry which is preliminary data.</text>
</comment>
<reference evidence="3 4" key="1">
    <citation type="submission" date="2024-01" db="EMBL/GenBank/DDBJ databases">
        <title>Sphingobacterium tenebrionis sp. nov., a novel endophyte isolated from tenebrio molitor intestines.</title>
        <authorList>
            <person name="Zhang C."/>
        </authorList>
    </citation>
    <scope>NUCLEOTIDE SEQUENCE [LARGE SCALE GENOMIC DNA]</scope>
    <source>
        <strain evidence="3 4">PU5-4</strain>
    </source>
</reference>
<keyword evidence="1" id="KW-1133">Transmembrane helix</keyword>
<dbReference type="Proteomes" id="UP001363035">
    <property type="component" value="Unassembled WGS sequence"/>
</dbReference>
<name>A0ABU8I8Y6_9SPHI</name>
<dbReference type="EMBL" id="JAYLLN010000039">
    <property type="protein sequence ID" value="MEI5985958.1"/>
    <property type="molecule type" value="Genomic_DNA"/>
</dbReference>
<dbReference type="RefSeq" id="WP_336557907.1">
    <property type="nucleotide sequence ID" value="NZ_JAYLLN010000039.1"/>
</dbReference>
<evidence type="ECO:0000259" key="2">
    <source>
        <dbReference type="Pfam" id="PF06713"/>
    </source>
</evidence>
<dbReference type="Pfam" id="PF06713">
    <property type="entry name" value="bPH_4"/>
    <property type="match status" value="1"/>
</dbReference>